<feature type="active site" evidence="4">
    <location>
        <position position="35"/>
    </location>
</feature>
<dbReference type="PRINTS" id="PR01011">
    <property type="entry name" value="GLUTPROXDASE"/>
</dbReference>
<evidence type="ECO:0000256" key="4">
    <source>
        <dbReference type="PIRSR" id="PIRSR000303-1"/>
    </source>
</evidence>
<dbReference type="Pfam" id="PF00255">
    <property type="entry name" value="GSHPx"/>
    <property type="match status" value="1"/>
</dbReference>
<name>A0A1E4R0R0_9BACI</name>
<evidence type="ECO:0000313" key="7">
    <source>
        <dbReference type="Proteomes" id="UP000094784"/>
    </source>
</evidence>
<accession>A0A1E4R0R0</accession>
<dbReference type="PROSITE" id="PS51355">
    <property type="entry name" value="GLUTATHIONE_PEROXID_3"/>
    <property type="match status" value="1"/>
</dbReference>
<dbReference type="CDD" id="cd00340">
    <property type="entry name" value="GSH_Peroxidase"/>
    <property type="match status" value="1"/>
</dbReference>
<dbReference type="Proteomes" id="UP000094784">
    <property type="component" value="Unassembled WGS sequence"/>
</dbReference>
<dbReference type="GO" id="GO:0034599">
    <property type="term" value="P:cellular response to oxidative stress"/>
    <property type="evidence" value="ECO:0007669"/>
    <property type="project" value="TreeGrafter"/>
</dbReference>
<comment type="caution">
    <text evidence="6">The sequence shown here is derived from an EMBL/GenBank/DDBJ whole genome shotgun (WGS) entry which is preliminary data.</text>
</comment>
<dbReference type="InterPro" id="IPR036249">
    <property type="entry name" value="Thioredoxin-like_sf"/>
</dbReference>
<evidence type="ECO:0000313" key="6">
    <source>
        <dbReference type="EMBL" id="ODV54054.1"/>
    </source>
</evidence>
<dbReference type="GO" id="GO:0004601">
    <property type="term" value="F:peroxidase activity"/>
    <property type="evidence" value="ECO:0007669"/>
    <property type="project" value="UniProtKB-KW"/>
</dbReference>
<comment type="similarity">
    <text evidence="1 5">Belongs to the glutathione peroxidase family.</text>
</comment>
<dbReference type="InterPro" id="IPR000889">
    <property type="entry name" value="Glutathione_peroxidase"/>
</dbReference>
<dbReference type="AlphaFoldDB" id="A0A1E4R0R0"/>
<evidence type="ECO:0000256" key="5">
    <source>
        <dbReference type="RuleBase" id="RU000499"/>
    </source>
</evidence>
<dbReference type="PANTHER" id="PTHR11592">
    <property type="entry name" value="GLUTATHIONE PEROXIDASE"/>
    <property type="match status" value="1"/>
</dbReference>
<evidence type="ECO:0000256" key="2">
    <source>
        <dbReference type="ARBA" id="ARBA00022559"/>
    </source>
</evidence>
<dbReference type="Gene3D" id="3.40.30.10">
    <property type="entry name" value="Glutaredoxin"/>
    <property type="match status" value="1"/>
</dbReference>
<dbReference type="RefSeq" id="WP_069482896.1">
    <property type="nucleotide sequence ID" value="NZ_CP130331.1"/>
</dbReference>
<keyword evidence="2 5" id="KW-0575">Peroxidase</keyword>
<dbReference type="PIRSF" id="PIRSF000303">
    <property type="entry name" value="Glutathion_perox"/>
    <property type="match status" value="1"/>
</dbReference>
<proteinExistence type="inferred from homology"/>
<keyword evidence="3 5" id="KW-0560">Oxidoreductase</keyword>
<organism evidence="6 7">
    <name type="scientific">Lysinibacillus fusiformis</name>
    <dbReference type="NCBI Taxonomy" id="28031"/>
    <lineage>
        <taxon>Bacteria</taxon>
        <taxon>Bacillati</taxon>
        <taxon>Bacillota</taxon>
        <taxon>Bacilli</taxon>
        <taxon>Bacillales</taxon>
        <taxon>Bacillaceae</taxon>
        <taxon>Lysinibacillus</taxon>
    </lineage>
</organism>
<sequence>MSIYNYLVRKPNGEILSMETFRGKTMLIVNTANQCRFTYQFEDLQKMYDKYGKNNFVVLGFPCDQFGHQNPEDGEETAHLCKVNYGVTFPIFELVQVNGETTHPLFNYLKHEVDFREFGKASMQEKMLAEAIIQLAPSFLDGRNIRWNFTKFLVDASGKTIARFEPTDSQLDIEQAIEKVL</sequence>
<protein>
    <recommendedName>
        <fullName evidence="5">Glutathione peroxidase</fullName>
    </recommendedName>
</protein>
<dbReference type="EMBL" id="MECQ01000002">
    <property type="protein sequence ID" value="ODV54054.1"/>
    <property type="molecule type" value="Genomic_DNA"/>
</dbReference>
<dbReference type="PANTHER" id="PTHR11592:SF78">
    <property type="entry name" value="GLUTATHIONE PEROXIDASE"/>
    <property type="match status" value="1"/>
</dbReference>
<dbReference type="OrthoDB" id="9789406at2"/>
<evidence type="ECO:0000256" key="1">
    <source>
        <dbReference type="ARBA" id="ARBA00006926"/>
    </source>
</evidence>
<evidence type="ECO:0000256" key="3">
    <source>
        <dbReference type="ARBA" id="ARBA00023002"/>
    </source>
</evidence>
<reference evidence="6 7" key="1">
    <citation type="submission" date="2016-09" db="EMBL/GenBank/DDBJ databases">
        <title>Draft genome sequence of the soil isolate, Lysinibacillus fusiformis M5, a potential hypoxanthine producer.</title>
        <authorList>
            <person name="Gallegos-Monterrosa R."/>
            <person name="Maroti G."/>
            <person name="Balint B."/>
            <person name="Kovacs A.T."/>
        </authorList>
    </citation>
    <scope>NUCLEOTIDE SEQUENCE [LARGE SCALE GENOMIC DNA]</scope>
    <source>
        <strain evidence="6 7">M5</strain>
    </source>
</reference>
<gene>
    <name evidence="6" type="ORF">BG258_18450</name>
</gene>
<dbReference type="SUPFAM" id="SSF52833">
    <property type="entry name" value="Thioredoxin-like"/>
    <property type="match status" value="1"/>
</dbReference>